<keyword evidence="10" id="KW-1185">Reference proteome</keyword>
<dbReference type="Pfam" id="PF13962">
    <property type="entry name" value="PGG"/>
    <property type="match status" value="1"/>
</dbReference>
<feature type="transmembrane region" description="Helical" evidence="7">
    <location>
        <begin position="58"/>
        <end position="80"/>
    </location>
</feature>
<organism evidence="9 10">
    <name type="scientific">Buddleja alternifolia</name>
    <dbReference type="NCBI Taxonomy" id="168488"/>
    <lineage>
        <taxon>Eukaryota</taxon>
        <taxon>Viridiplantae</taxon>
        <taxon>Streptophyta</taxon>
        <taxon>Embryophyta</taxon>
        <taxon>Tracheophyta</taxon>
        <taxon>Spermatophyta</taxon>
        <taxon>Magnoliopsida</taxon>
        <taxon>eudicotyledons</taxon>
        <taxon>Gunneridae</taxon>
        <taxon>Pentapetalae</taxon>
        <taxon>asterids</taxon>
        <taxon>lamiids</taxon>
        <taxon>Lamiales</taxon>
        <taxon>Scrophulariaceae</taxon>
        <taxon>Buddlejeae</taxon>
        <taxon>Buddleja</taxon>
    </lineage>
</organism>
<dbReference type="AlphaFoldDB" id="A0AAV6WJX8"/>
<evidence type="ECO:0000256" key="3">
    <source>
        <dbReference type="ARBA" id="ARBA00022737"/>
    </source>
</evidence>
<accession>A0AAV6WJX8</accession>
<dbReference type="PANTHER" id="PTHR24186">
    <property type="entry name" value="PROTEIN PHOSPHATASE 1 REGULATORY SUBUNIT"/>
    <property type="match status" value="1"/>
</dbReference>
<evidence type="ECO:0000313" key="10">
    <source>
        <dbReference type="Proteomes" id="UP000826271"/>
    </source>
</evidence>
<keyword evidence="4 7" id="KW-1133">Transmembrane helix</keyword>
<feature type="transmembrane region" description="Helical" evidence="7">
    <location>
        <begin position="130"/>
        <end position="146"/>
    </location>
</feature>
<evidence type="ECO:0000256" key="1">
    <source>
        <dbReference type="ARBA" id="ARBA00004141"/>
    </source>
</evidence>
<gene>
    <name evidence="9" type="ORF">BUALT_Bualt15G0072600</name>
</gene>
<evidence type="ECO:0000256" key="5">
    <source>
        <dbReference type="ARBA" id="ARBA00023043"/>
    </source>
</evidence>
<evidence type="ECO:0000259" key="8">
    <source>
        <dbReference type="Pfam" id="PF13962"/>
    </source>
</evidence>
<evidence type="ECO:0000313" key="9">
    <source>
        <dbReference type="EMBL" id="KAG8368697.1"/>
    </source>
</evidence>
<feature type="transmembrane region" description="Helical" evidence="7">
    <location>
        <begin position="87"/>
        <end position="110"/>
    </location>
</feature>
<evidence type="ECO:0000256" key="6">
    <source>
        <dbReference type="ARBA" id="ARBA00023136"/>
    </source>
</evidence>
<evidence type="ECO:0000256" key="7">
    <source>
        <dbReference type="SAM" id="Phobius"/>
    </source>
</evidence>
<feature type="domain" description="PGG" evidence="8">
    <location>
        <begin position="1"/>
        <end position="110"/>
    </location>
</feature>
<dbReference type="Proteomes" id="UP000826271">
    <property type="component" value="Unassembled WGS sequence"/>
</dbReference>
<proteinExistence type="predicted"/>
<keyword evidence="6 7" id="KW-0472">Membrane</keyword>
<sequence length="178" mass="19679">MVVAVLTATMAFQAGVPPPGGVRQDNLTEDPSGKPLLHPQFAGESAIAYRCPIAYKNFIFANTTAFVTSMATIMLLINGLKGPVFMWILRVIMSLTLTSIAATYTIALLVVTPKRHWRSLTDVIEHELRLGLWCGVMGIVVVGNVVRMMEKRFKNKGIVVWRPRRLRNVAEVRNGNGC</sequence>
<protein>
    <recommendedName>
        <fullName evidence="8">PGG domain-containing protein</fullName>
    </recommendedName>
</protein>
<dbReference type="GO" id="GO:0005886">
    <property type="term" value="C:plasma membrane"/>
    <property type="evidence" value="ECO:0007669"/>
    <property type="project" value="TreeGrafter"/>
</dbReference>
<name>A0AAV6WJX8_9LAMI</name>
<comment type="subcellular location">
    <subcellularLocation>
        <location evidence="1">Membrane</location>
        <topology evidence="1">Multi-pass membrane protein</topology>
    </subcellularLocation>
</comment>
<dbReference type="PANTHER" id="PTHR24186:SF37">
    <property type="entry name" value="PGG DOMAIN-CONTAINING PROTEIN"/>
    <property type="match status" value="1"/>
</dbReference>
<dbReference type="InterPro" id="IPR026961">
    <property type="entry name" value="PGG_dom"/>
</dbReference>
<evidence type="ECO:0000256" key="4">
    <source>
        <dbReference type="ARBA" id="ARBA00022989"/>
    </source>
</evidence>
<evidence type="ECO:0000256" key="2">
    <source>
        <dbReference type="ARBA" id="ARBA00022692"/>
    </source>
</evidence>
<keyword evidence="2 7" id="KW-0812">Transmembrane</keyword>
<dbReference type="EMBL" id="WHWC01000015">
    <property type="protein sequence ID" value="KAG8368697.1"/>
    <property type="molecule type" value="Genomic_DNA"/>
</dbReference>
<keyword evidence="5" id="KW-0040">ANK repeat</keyword>
<keyword evidence="3" id="KW-0677">Repeat</keyword>
<reference evidence="9" key="1">
    <citation type="submission" date="2019-10" db="EMBL/GenBank/DDBJ databases">
        <authorList>
            <person name="Zhang R."/>
            <person name="Pan Y."/>
            <person name="Wang J."/>
            <person name="Ma R."/>
            <person name="Yu S."/>
        </authorList>
    </citation>
    <scope>NUCLEOTIDE SEQUENCE</scope>
    <source>
        <strain evidence="9">LA-IB0</strain>
        <tissue evidence="9">Leaf</tissue>
    </source>
</reference>
<comment type="caution">
    <text evidence="9">The sequence shown here is derived from an EMBL/GenBank/DDBJ whole genome shotgun (WGS) entry which is preliminary data.</text>
</comment>